<evidence type="ECO:0000256" key="2">
    <source>
        <dbReference type="ARBA" id="ARBA00022729"/>
    </source>
</evidence>
<keyword evidence="4" id="KW-0325">Glycoprotein</keyword>
<dbReference type="SUPFAM" id="SSF48726">
    <property type="entry name" value="Immunoglobulin"/>
    <property type="match status" value="1"/>
</dbReference>
<reference evidence="7" key="2">
    <citation type="submission" date="2025-08" db="UniProtKB">
        <authorList>
            <consortium name="Ensembl"/>
        </authorList>
    </citation>
    <scope>IDENTIFICATION</scope>
</reference>
<name>A0A8C0SDH0_CANLF</name>
<accession>A0A8C0SDH0</accession>
<dbReference type="GO" id="GO:0016020">
    <property type="term" value="C:membrane"/>
    <property type="evidence" value="ECO:0007669"/>
    <property type="project" value="UniProtKB-SubCell"/>
</dbReference>
<keyword evidence="5" id="KW-1133">Transmembrane helix</keyword>
<dbReference type="InterPro" id="IPR013783">
    <property type="entry name" value="Ig-like_fold"/>
</dbReference>
<reference evidence="7" key="1">
    <citation type="submission" date="2018-10" db="EMBL/GenBank/DDBJ databases">
        <title>De novo assembly of a Great Dane genome.</title>
        <authorList>
            <person name="Kidd J.M."/>
            <person name="Pendleton A.L."/>
            <person name="Shen F."/>
            <person name="Emery S."/>
        </authorList>
    </citation>
    <scope>NUCLEOTIDE SEQUENCE [LARGE SCALE GENOMIC DNA]</scope>
    <source>
        <strain evidence="7">Great Dane</strain>
    </source>
</reference>
<dbReference type="Gene3D" id="2.60.40.10">
    <property type="entry name" value="Immunoglobulins"/>
    <property type="match status" value="1"/>
</dbReference>
<evidence type="ECO:0000256" key="5">
    <source>
        <dbReference type="SAM" id="Phobius"/>
    </source>
</evidence>
<feature type="transmembrane region" description="Helical" evidence="5">
    <location>
        <begin position="218"/>
        <end position="242"/>
    </location>
</feature>
<dbReference type="AlphaFoldDB" id="A0A8C0SDH0"/>
<evidence type="ECO:0000256" key="4">
    <source>
        <dbReference type="ARBA" id="ARBA00023180"/>
    </source>
</evidence>
<dbReference type="Ensembl" id="ENSCAFT00040022895.1">
    <property type="protein sequence ID" value="ENSCAFP00040019838.1"/>
    <property type="gene ID" value="ENSCAFG00040012402.1"/>
</dbReference>
<dbReference type="Proteomes" id="UP000694542">
    <property type="component" value="Chromosome 17"/>
</dbReference>
<organism evidence="7 8">
    <name type="scientific">Canis lupus familiaris</name>
    <name type="common">Dog</name>
    <name type="synonym">Canis familiaris</name>
    <dbReference type="NCBI Taxonomy" id="9615"/>
    <lineage>
        <taxon>Eukaryota</taxon>
        <taxon>Metazoa</taxon>
        <taxon>Chordata</taxon>
        <taxon>Craniata</taxon>
        <taxon>Vertebrata</taxon>
        <taxon>Euteleostomi</taxon>
        <taxon>Mammalia</taxon>
        <taxon>Eutheria</taxon>
        <taxon>Laurasiatheria</taxon>
        <taxon>Carnivora</taxon>
        <taxon>Caniformia</taxon>
        <taxon>Canidae</taxon>
        <taxon>Canis</taxon>
    </lineage>
</organism>
<dbReference type="InterPro" id="IPR036179">
    <property type="entry name" value="Ig-like_dom_sf"/>
</dbReference>
<keyword evidence="5" id="KW-0812">Transmembrane</keyword>
<dbReference type="CDD" id="cd05775">
    <property type="entry name" value="IgV_CD2_like_N"/>
    <property type="match status" value="1"/>
</dbReference>
<feature type="signal peptide" evidence="6">
    <location>
        <begin position="1"/>
        <end position="28"/>
    </location>
</feature>
<keyword evidence="3 5" id="KW-0472">Membrane</keyword>
<evidence type="ECO:0000313" key="7">
    <source>
        <dbReference type="Ensembl" id="ENSCAFP00040019838.1"/>
    </source>
</evidence>
<protein>
    <recommendedName>
        <fullName evidence="9">CD58 molecule</fullName>
    </recommendedName>
</protein>
<dbReference type="PANTHER" id="PTHR12080">
    <property type="entry name" value="SIGNALING LYMPHOCYTIC ACTIVATION MOLECULE"/>
    <property type="match status" value="1"/>
</dbReference>
<evidence type="ECO:0000313" key="8">
    <source>
        <dbReference type="Proteomes" id="UP000694542"/>
    </source>
</evidence>
<dbReference type="PANTHER" id="PTHR12080:SF55">
    <property type="entry name" value="LYMPHOCYTE FUNCTION-ASSOCIATED ANTIGEN 3"/>
    <property type="match status" value="1"/>
</dbReference>
<sequence>MAAGRARGAAAGVLCAMCLLLQFDSISSNPRPVFGAVNGNVTFYASSSIYFPEILWKKNMDKVIEWEEYHGSRAFPPFVGRVHLNTISGDLTIFNLTSSDEDEYEVEFLGTADDIKFTLLVLDPLPIPTLNCTSTLEDIIVHCKIPESYKRHTNYTEYSWSCSSAQCINTSDPSEVLIKKNNDLSQKIQCIISNPLSKQISSLILATCVPPGNSRNRWAILVVVIIIAIVTVLLIKGTYTFFFKKISFKLELIFQRPGN</sequence>
<evidence type="ECO:0000256" key="6">
    <source>
        <dbReference type="SAM" id="SignalP"/>
    </source>
</evidence>
<evidence type="ECO:0000256" key="3">
    <source>
        <dbReference type="ARBA" id="ARBA00023136"/>
    </source>
</evidence>
<gene>
    <name evidence="7" type="primary">CD58</name>
</gene>
<dbReference type="FunFam" id="2.60.40.10:FF:001702">
    <property type="entry name" value="Lymphocyte function-associated antigen 3"/>
    <property type="match status" value="1"/>
</dbReference>
<comment type="subcellular location">
    <subcellularLocation>
        <location evidence="1">Membrane</location>
    </subcellularLocation>
</comment>
<evidence type="ECO:0000256" key="1">
    <source>
        <dbReference type="ARBA" id="ARBA00004370"/>
    </source>
</evidence>
<keyword evidence="2 6" id="KW-0732">Signal</keyword>
<evidence type="ECO:0008006" key="9">
    <source>
        <dbReference type="Google" id="ProtNLM"/>
    </source>
</evidence>
<feature type="chain" id="PRO_5034283385" description="CD58 molecule" evidence="6">
    <location>
        <begin position="29"/>
        <end position="259"/>
    </location>
</feature>
<dbReference type="InterPro" id="IPR015631">
    <property type="entry name" value="CD2/SLAM_rcpt"/>
</dbReference>
<proteinExistence type="predicted"/>